<protein>
    <submittedName>
        <fullName evidence="1">Uncharacterized protein</fullName>
    </submittedName>
</protein>
<comment type="caution">
    <text evidence="1">The sequence shown here is derived from an EMBL/GenBank/DDBJ whole genome shotgun (WGS) entry which is preliminary data.</text>
</comment>
<dbReference type="Proteomes" id="UP001142400">
    <property type="component" value="Unassembled WGS sequence"/>
</dbReference>
<dbReference type="AlphaFoldDB" id="A0A9X2M4M6"/>
<gene>
    <name evidence="1" type="ORF">NQU54_40730</name>
</gene>
<keyword evidence="2" id="KW-1185">Reference proteome</keyword>
<organism evidence="1 2">
    <name type="scientific">Streptomyces malaysiensis subsp. samsunensis</name>
    <dbReference type="NCBI Taxonomy" id="459658"/>
    <lineage>
        <taxon>Bacteria</taxon>
        <taxon>Bacillati</taxon>
        <taxon>Actinomycetota</taxon>
        <taxon>Actinomycetes</taxon>
        <taxon>Kitasatosporales</taxon>
        <taxon>Streptomycetaceae</taxon>
        <taxon>Streptomyces</taxon>
        <taxon>Streptomyces violaceusniger group</taxon>
    </lineage>
</organism>
<evidence type="ECO:0000313" key="2">
    <source>
        <dbReference type="Proteomes" id="UP001142400"/>
    </source>
</evidence>
<dbReference type="EMBL" id="JANIIC010000072">
    <property type="protein sequence ID" value="MCQ8835202.1"/>
    <property type="molecule type" value="Genomic_DNA"/>
</dbReference>
<dbReference type="RefSeq" id="WP_257635384.1">
    <property type="nucleotide sequence ID" value="NZ_JANIIC010000072.1"/>
</dbReference>
<evidence type="ECO:0000313" key="1">
    <source>
        <dbReference type="EMBL" id="MCQ8835202.1"/>
    </source>
</evidence>
<sequence length="80" mass="8427">MTVQLGHGFASVRGALPDTPETCAVAARLPARGLGWAVRQESSLAVRRWWSAIAIAACASRRARRALLSAIVVDSTIALA</sequence>
<proteinExistence type="predicted"/>
<accession>A0A9X2M4M6</accession>
<reference evidence="1" key="1">
    <citation type="submission" date="2022-06" db="EMBL/GenBank/DDBJ databases">
        <title>WGS of actinobacteria.</title>
        <authorList>
            <person name="Thawai C."/>
        </authorList>
    </citation>
    <scope>NUCLEOTIDE SEQUENCE</scope>
    <source>
        <strain evidence="1">DSM 42010</strain>
    </source>
</reference>
<name>A0A9X2M4M6_STRMQ</name>